<reference evidence="1 2" key="1">
    <citation type="submission" date="2019-03" db="EMBL/GenBank/DDBJ databases">
        <title>Rhizobium sp. nov., an bacterium isolated from biocrust in Mu Us Desert.</title>
        <authorList>
            <person name="Lixiong L."/>
        </authorList>
    </citation>
    <scope>NUCLEOTIDE SEQUENCE [LARGE SCALE GENOMIC DNA]</scope>
    <source>
        <strain evidence="1 2">SPY-1</strain>
    </source>
</reference>
<keyword evidence="1" id="KW-0808">Transferase</keyword>
<name>A0A4R5UP92_9HYPH</name>
<accession>A0A4R5UP92</accession>
<dbReference type="RefSeq" id="WP_133315214.1">
    <property type="nucleotide sequence ID" value="NZ_SMTL01000001.1"/>
</dbReference>
<evidence type="ECO:0000313" key="1">
    <source>
        <dbReference type="EMBL" id="TDK39773.1"/>
    </source>
</evidence>
<dbReference type="AlphaFoldDB" id="A0A4R5UP92"/>
<evidence type="ECO:0000313" key="2">
    <source>
        <dbReference type="Proteomes" id="UP000295238"/>
    </source>
</evidence>
<sequence length="263" mass="29979">MDDNVFEQYCFDSPSNQTAVDAVSGWTSAFPPEAEIWGGTHPLFADDRIIWAVAQMEQIQERRILEVGPLEGMHTYILNKHRPAIIDAIEANTQCFLRCLITKEILNIDRAKFHLGDALKWLDEKELRYDLIIASGVLYHMADPAQFIAKMAARCDNLYIWTHYFDDAAMPPGDSRRQPLTGNVETREVGGVPVRYYERGYFKANTNSNFCGGMRDRHYWMHRQDIISLLSGLGFGNLEVAHEDPKHPNGPSFSIFAKRVVQA</sequence>
<proteinExistence type="predicted"/>
<dbReference type="EMBL" id="SMTL01000001">
    <property type="protein sequence ID" value="TDK39773.1"/>
    <property type="molecule type" value="Genomic_DNA"/>
</dbReference>
<dbReference type="GO" id="GO:0008168">
    <property type="term" value="F:methyltransferase activity"/>
    <property type="evidence" value="ECO:0007669"/>
    <property type="project" value="UniProtKB-KW"/>
</dbReference>
<organism evidence="1 2">
    <name type="scientific">Rhizobium deserti</name>
    <dbReference type="NCBI Taxonomy" id="2547961"/>
    <lineage>
        <taxon>Bacteria</taxon>
        <taxon>Pseudomonadati</taxon>
        <taxon>Pseudomonadota</taxon>
        <taxon>Alphaproteobacteria</taxon>
        <taxon>Hyphomicrobiales</taxon>
        <taxon>Rhizobiaceae</taxon>
        <taxon>Rhizobium/Agrobacterium group</taxon>
        <taxon>Rhizobium</taxon>
    </lineage>
</organism>
<keyword evidence="2" id="KW-1185">Reference proteome</keyword>
<dbReference type="GO" id="GO:0032259">
    <property type="term" value="P:methylation"/>
    <property type="evidence" value="ECO:0007669"/>
    <property type="project" value="UniProtKB-KW"/>
</dbReference>
<dbReference type="CDD" id="cd02440">
    <property type="entry name" value="AdoMet_MTases"/>
    <property type="match status" value="1"/>
</dbReference>
<dbReference type="InterPro" id="IPR027555">
    <property type="entry name" value="Mo5U34_MeTrfas-like"/>
</dbReference>
<keyword evidence="1" id="KW-0489">Methyltransferase</keyword>
<dbReference type="OrthoDB" id="5195124at2"/>
<dbReference type="Gene3D" id="3.40.50.150">
    <property type="entry name" value="Vaccinia Virus protein VP39"/>
    <property type="match status" value="1"/>
</dbReference>
<gene>
    <name evidence="1" type="ORF">E2F50_03130</name>
</gene>
<dbReference type="InterPro" id="IPR029063">
    <property type="entry name" value="SAM-dependent_MTases_sf"/>
</dbReference>
<comment type="caution">
    <text evidence="1">The sequence shown here is derived from an EMBL/GenBank/DDBJ whole genome shotgun (WGS) entry which is preliminary data.</text>
</comment>
<dbReference type="Proteomes" id="UP000295238">
    <property type="component" value="Unassembled WGS sequence"/>
</dbReference>
<protein>
    <submittedName>
        <fullName evidence="1">Class I SAM-dependent methyltransferase</fullName>
    </submittedName>
</protein>
<dbReference type="Pfam" id="PF08003">
    <property type="entry name" value="Methyltransf_9"/>
    <property type="match status" value="1"/>
</dbReference>
<dbReference type="SUPFAM" id="SSF53335">
    <property type="entry name" value="S-adenosyl-L-methionine-dependent methyltransferases"/>
    <property type="match status" value="1"/>
</dbReference>